<feature type="signal peptide" evidence="1">
    <location>
        <begin position="1"/>
        <end position="18"/>
    </location>
</feature>
<evidence type="ECO:0008006" key="4">
    <source>
        <dbReference type="Google" id="ProtNLM"/>
    </source>
</evidence>
<accession>A0A250FCA4</accession>
<reference evidence="3" key="1">
    <citation type="submission" date="2017-06" db="EMBL/GenBank/DDBJ databases">
        <title>Capnocytophaga spp. assemblies.</title>
        <authorList>
            <person name="Gulvik C.A."/>
        </authorList>
    </citation>
    <scope>NUCLEOTIDE SEQUENCE [LARGE SCALE GENOMIC DNA]</scope>
    <source>
        <strain evidence="3">H6253</strain>
    </source>
</reference>
<dbReference type="AlphaFoldDB" id="A0A250FCA4"/>
<evidence type="ECO:0000313" key="3">
    <source>
        <dbReference type="Proteomes" id="UP000217276"/>
    </source>
</evidence>
<dbReference type="EMBL" id="CP022384">
    <property type="protein sequence ID" value="ATA81895.1"/>
    <property type="molecule type" value="Genomic_DNA"/>
</dbReference>
<evidence type="ECO:0000313" key="2">
    <source>
        <dbReference type="EMBL" id="ATA81895.1"/>
    </source>
</evidence>
<keyword evidence="3" id="KW-1185">Reference proteome</keyword>
<sequence length="268" mass="31094">MKRTLLFALLPLIGSAQIMNLPATRAEKEVTDNVSTLTERTYDVYRGNLTQKRLATENTYVFNPAGNAVSLEQKYGNIRLYYQYTYNADRLQQVILTKETHHYVEVTIGTYKYDDNGRMLSYTSIPQQNNTATATPTQVYTFTKWDANGNAIEGTLTTPHSEALVYQEFDKQNRRTLLKMLTKADPPIQMYVALRYDREGRVVERSIREGYTPPQTLRYTYDKKGYNTAINDQKFEHTFDKQGNWLTRTIFVKGNIVGYVEREIRTNN</sequence>
<organism evidence="2 3">
    <name type="scientific">Capnocytophaga leadbetteri</name>
    <dbReference type="NCBI Taxonomy" id="327575"/>
    <lineage>
        <taxon>Bacteria</taxon>
        <taxon>Pseudomonadati</taxon>
        <taxon>Bacteroidota</taxon>
        <taxon>Flavobacteriia</taxon>
        <taxon>Flavobacteriales</taxon>
        <taxon>Flavobacteriaceae</taxon>
        <taxon>Capnocytophaga</taxon>
    </lineage>
</organism>
<dbReference type="Gene3D" id="2.180.10.10">
    <property type="entry name" value="RHS repeat-associated core"/>
    <property type="match status" value="1"/>
</dbReference>
<feature type="chain" id="PRO_5012896881" description="YD repeat-containing protein" evidence="1">
    <location>
        <begin position="19"/>
        <end position="268"/>
    </location>
</feature>
<keyword evidence="1" id="KW-0732">Signal</keyword>
<proteinExistence type="predicted"/>
<name>A0A250FCA4_9FLAO</name>
<dbReference type="Proteomes" id="UP000217276">
    <property type="component" value="Chromosome"/>
</dbReference>
<gene>
    <name evidence="2" type="ORF">CGC53_05810</name>
</gene>
<evidence type="ECO:0000256" key="1">
    <source>
        <dbReference type="SAM" id="SignalP"/>
    </source>
</evidence>
<dbReference type="RefSeq" id="WP_095913972.1">
    <property type="nucleotide sequence ID" value="NZ_CAUUPF010000002.1"/>
</dbReference>
<dbReference type="KEGG" id="clk:CGC53_05810"/>
<protein>
    <recommendedName>
        <fullName evidence="4">YD repeat-containing protein</fullName>
    </recommendedName>
</protein>